<gene>
    <name evidence="2" type="ORF">BURPS1710A_0329</name>
</gene>
<proteinExistence type="predicted"/>
<dbReference type="EMBL" id="CM000832">
    <property type="protein sequence ID" value="EET09771.1"/>
    <property type="molecule type" value="Genomic_DNA"/>
</dbReference>
<organism evidence="2">
    <name type="scientific">Burkholderia pseudomallei 1710a</name>
    <dbReference type="NCBI Taxonomy" id="320371"/>
    <lineage>
        <taxon>Bacteria</taxon>
        <taxon>Pseudomonadati</taxon>
        <taxon>Pseudomonadota</taxon>
        <taxon>Betaproteobacteria</taxon>
        <taxon>Burkholderiales</taxon>
        <taxon>Burkholderiaceae</taxon>
        <taxon>Burkholderia</taxon>
        <taxon>pseudomallei group</taxon>
    </lineage>
</organism>
<feature type="region of interest" description="Disordered" evidence="1">
    <location>
        <begin position="116"/>
        <end position="199"/>
    </location>
</feature>
<dbReference type="AlphaFoldDB" id="A0A0E1WBQ2"/>
<evidence type="ECO:0000313" key="2">
    <source>
        <dbReference type="EMBL" id="EET09771.1"/>
    </source>
</evidence>
<dbReference type="Proteomes" id="UP000001812">
    <property type="component" value="Chromosome I"/>
</dbReference>
<accession>A0A0E1WBQ2</accession>
<feature type="compositionally biased region" description="Basic and acidic residues" evidence="1">
    <location>
        <begin position="119"/>
        <end position="132"/>
    </location>
</feature>
<dbReference type="HOGENOM" id="CLU_1369949_0_0_4"/>
<feature type="compositionally biased region" description="Low complexity" evidence="1">
    <location>
        <begin position="27"/>
        <end position="50"/>
    </location>
</feature>
<sequence length="199" mass="21182">MEMAGRDGQSGRPAGTDGGGRRRSGQPASLRRPARRSSGSAGGAARAGRSALSCVLSPRLPGPPAGATPLAQAPAGRAFTRCVFVMPRSIADADAARQAARRWRELGAGCRAIRPAARRRPDAPRDAWRDAPHGGPLTEPIRMARERPSRPRRANRVRLERHAMPCHAMPRRTHANRTAASCAAREPLASITPPPALEP</sequence>
<evidence type="ECO:0000256" key="1">
    <source>
        <dbReference type="SAM" id="MobiDB-lite"/>
    </source>
</evidence>
<feature type="region of interest" description="Disordered" evidence="1">
    <location>
        <begin position="1"/>
        <end position="50"/>
    </location>
</feature>
<name>A0A0E1WBQ2_BURPE</name>
<reference evidence="2" key="1">
    <citation type="submission" date="2009-05" db="EMBL/GenBank/DDBJ databases">
        <authorList>
            <person name="Harkins D.M."/>
            <person name="DeShazer D."/>
            <person name="Woods D.E."/>
            <person name="Brinkac L.M."/>
            <person name="Brown K.A."/>
            <person name="Hung G.C."/>
            <person name="Tuanyok A."/>
            <person name="Zhang B."/>
            <person name="Nierman W.C."/>
        </authorList>
    </citation>
    <scope>NUCLEOTIDE SEQUENCE [LARGE SCALE GENOMIC DNA]</scope>
    <source>
        <strain evidence="2">1710a</strain>
    </source>
</reference>
<protein>
    <submittedName>
        <fullName evidence="2">Uncharacterized protein</fullName>
    </submittedName>
</protein>